<dbReference type="InterPro" id="IPR034660">
    <property type="entry name" value="DinB/YfiT-like"/>
</dbReference>
<keyword evidence="3" id="KW-1185">Reference proteome</keyword>
<dbReference type="AlphaFoldDB" id="A0A0P7AYV5"/>
<protein>
    <recommendedName>
        <fullName evidence="1">DinB-like domain-containing protein</fullName>
    </recommendedName>
</protein>
<sequence length="178" mass="20354">MKNILISILLVMVPVLLFSQDLQMPKTEFTQMYLPIWQEAQKHCLEVAEAMPEAGYTYQPTAETKTFAGQMVHIGYTIKLLTQRYVQGMEVVPNAPDPASMGKQEIITFLKEGFAYTEAVIRTIDQAQLDQTCTMYHSGNTVSRAFALFYVQDHLTNHRAKANLYLRLKGIEPPKYTW</sequence>
<dbReference type="RefSeq" id="WP_054559239.1">
    <property type="nucleotide sequence ID" value="NZ_LDJX01000004.1"/>
</dbReference>
<dbReference type="SUPFAM" id="SSF109854">
    <property type="entry name" value="DinB/YfiT-like putative metalloenzymes"/>
    <property type="match status" value="1"/>
</dbReference>
<comment type="caution">
    <text evidence="2">The sequence shown here is derived from an EMBL/GenBank/DDBJ whole genome shotgun (WGS) entry which is preliminary data.</text>
</comment>
<dbReference type="STRING" id="1300341.I595_2140"/>
<evidence type="ECO:0000259" key="1">
    <source>
        <dbReference type="Pfam" id="PF12867"/>
    </source>
</evidence>
<evidence type="ECO:0000313" key="2">
    <source>
        <dbReference type="EMBL" id="KPM31646.1"/>
    </source>
</evidence>
<accession>A0A0P7AYV5</accession>
<name>A0A0P7AYV5_9FLAO</name>
<dbReference type="InterPro" id="IPR024775">
    <property type="entry name" value="DinB-like"/>
</dbReference>
<reference evidence="2 3" key="1">
    <citation type="submission" date="2015-09" db="EMBL/GenBank/DDBJ databases">
        <title>Genome sequence of the marine flavobacterium Croceitalea dokdonensis DOKDO 023 that contains proton- and sodium-pumping rhodopsins.</title>
        <authorList>
            <person name="Kwon S.-K."/>
            <person name="Lee H.K."/>
            <person name="Kwak M.-J."/>
            <person name="Kim J.F."/>
        </authorList>
    </citation>
    <scope>NUCLEOTIDE SEQUENCE [LARGE SCALE GENOMIC DNA]</scope>
    <source>
        <strain evidence="2 3">DOKDO 023</strain>
    </source>
</reference>
<dbReference type="Proteomes" id="UP000050280">
    <property type="component" value="Unassembled WGS sequence"/>
</dbReference>
<organism evidence="2 3">
    <name type="scientific">Croceitalea dokdonensis DOKDO 023</name>
    <dbReference type="NCBI Taxonomy" id="1300341"/>
    <lineage>
        <taxon>Bacteria</taxon>
        <taxon>Pseudomonadati</taxon>
        <taxon>Bacteroidota</taxon>
        <taxon>Flavobacteriia</taxon>
        <taxon>Flavobacteriales</taxon>
        <taxon>Flavobacteriaceae</taxon>
        <taxon>Croceitalea</taxon>
    </lineage>
</organism>
<dbReference type="Pfam" id="PF12867">
    <property type="entry name" value="DinB_2"/>
    <property type="match status" value="1"/>
</dbReference>
<proteinExistence type="predicted"/>
<dbReference type="Gene3D" id="1.20.120.450">
    <property type="entry name" value="dinb family like domain"/>
    <property type="match status" value="1"/>
</dbReference>
<gene>
    <name evidence="2" type="ORF">I595_2140</name>
</gene>
<dbReference type="OrthoDB" id="119432at2"/>
<dbReference type="EMBL" id="LDJX01000004">
    <property type="protein sequence ID" value="KPM31646.1"/>
    <property type="molecule type" value="Genomic_DNA"/>
</dbReference>
<feature type="domain" description="DinB-like" evidence="1">
    <location>
        <begin position="38"/>
        <end position="160"/>
    </location>
</feature>
<evidence type="ECO:0000313" key="3">
    <source>
        <dbReference type="Proteomes" id="UP000050280"/>
    </source>
</evidence>